<dbReference type="PROSITE" id="PS50011">
    <property type="entry name" value="PROTEIN_KINASE_DOM"/>
    <property type="match status" value="1"/>
</dbReference>
<evidence type="ECO:0000313" key="2">
    <source>
        <dbReference type="EMBL" id="TKW50840.1"/>
    </source>
</evidence>
<dbReference type="AlphaFoldDB" id="A0A4U6X5W9"/>
<gene>
    <name evidence="2" type="ORF">CTA1_12181</name>
</gene>
<proteinExistence type="predicted"/>
<dbReference type="GO" id="GO:0005524">
    <property type="term" value="F:ATP binding"/>
    <property type="evidence" value="ECO:0007669"/>
    <property type="project" value="InterPro"/>
</dbReference>
<dbReference type="STRING" id="1306861.A0A4U6X5W9"/>
<dbReference type="InterPro" id="IPR011009">
    <property type="entry name" value="Kinase-like_dom_sf"/>
</dbReference>
<dbReference type="Gene3D" id="1.10.510.10">
    <property type="entry name" value="Transferase(Phosphotransferase) domain 1"/>
    <property type="match status" value="1"/>
</dbReference>
<keyword evidence="3" id="KW-1185">Reference proteome</keyword>
<evidence type="ECO:0000259" key="1">
    <source>
        <dbReference type="PROSITE" id="PS50011"/>
    </source>
</evidence>
<reference evidence="2 3" key="1">
    <citation type="journal article" date="2019" name="PLoS ONE">
        <title>Comparative genome analysis indicates high evolutionary potential of pathogenicity genes in Colletotrichum tanaceti.</title>
        <authorList>
            <person name="Lelwala R.V."/>
            <person name="Korhonen P.K."/>
            <person name="Young N.D."/>
            <person name="Scott J.B."/>
            <person name="Ades P.A."/>
            <person name="Gasser R.B."/>
            <person name="Taylor P.W.J."/>
        </authorList>
    </citation>
    <scope>NUCLEOTIDE SEQUENCE [LARGE SCALE GENOMIC DNA]</scope>
    <source>
        <strain evidence="2">BRIP57314</strain>
    </source>
</reference>
<sequence>MYAADCDTVISNPALFATPTTITTSLHFRIRPSSSLFDSHTLSDKKHSNMIENDSKYFCLSGDIPIGGPSTWHIVDWDQRRIVSVTMDGEQDDDSLAIEHFSRHSSQLSPDIYRIHVSQTGEIISTYTDSKNDQTCCVHYLSPHEAIIPEGIQTVRRNELEELGRLGPDVDLVAYHPCTKGSTKKAVFKYYFLWQYAQISWKEMNLWLRLPRHPNIVPFDRVVVDEIKGCVVGFTSSYVPGGNLEENRSRVFRLRWLQQLLSVVDELNLEYGIAHQDIAPRNLLVDESTDSVMLFDFNFAARINHPSSPGEGESYLEDRNDIKGVTFTAYEIITQDNSLRSMPHEDQNLDSLGREWVKHSEVKLDHPVAAYQLMLQEWRERRAADLRPVNSRDMSRAIDWPSRPKPPQGTISLKNAQGQMSQITFEKWDERRQDVLKRGDKVLSWERLPQRLLDNGTRVLSSGEVINC</sequence>
<comment type="caution">
    <text evidence="2">The sequence shown here is derived from an EMBL/GenBank/DDBJ whole genome shotgun (WGS) entry which is preliminary data.</text>
</comment>
<dbReference type="SMART" id="SM00220">
    <property type="entry name" value="S_TKc"/>
    <property type="match status" value="1"/>
</dbReference>
<name>A0A4U6X5W9_9PEZI</name>
<dbReference type="OrthoDB" id="4062651at2759"/>
<dbReference type="InterPro" id="IPR000719">
    <property type="entry name" value="Prot_kinase_dom"/>
</dbReference>
<organism evidence="2 3">
    <name type="scientific">Colletotrichum tanaceti</name>
    <dbReference type="NCBI Taxonomy" id="1306861"/>
    <lineage>
        <taxon>Eukaryota</taxon>
        <taxon>Fungi</taxon>
        <taxon>Dikarya</taxon>
        <taxon>Ascomycota</taxon>
        <taxon>Pezizomycotina</taxon>
        <taxon>Sordariomycetes</taxon>
        <taxon>Hypocreomycetidae</taxon>
        <taxon>Glomerellales</taxon>
        <taxon>Glomerellaceae</taxon>
        <taxon>Colletotrichum</taxon>
        <taxon>Colletotrichum destructivum species complex</taxon>
    </lineage>
</organism>
<dbReference type="Proteomes" id="UP000310108">
    <property type="component" value="Unassembled WGS sequence"/>
</dbReference>
<accession>A0A4U6X5W9</accession>
<dbReference type="GO" id="GO:0004672">
    <property type="term" value="F:protein kinase activity"/>
    <property type="evidence" value="ECO:0007669"/>
    <property type="project" value="InterPro"/>
</dbReference>
<dbReference type="Pfam" id="PF00069">
    <property type="entry name" value="Pkinase"/>
    <property type="match status" value="1"/>
</dbReference>
<feature type="domain" description="Protein kinase" evidence="1">
    <location>
        <begin position="157"/>
        <end position="468"/>
    </location>
</feature>
<evidence type="ECO:0000313" key="3">
    <source>
        <dbReference type="Proteomes" id="UP000310108"/>
    </source>
</evidence>
<dbReference type="SUPFAM" id="SSF56112">
    <property type="entry name" value="Protein kinase-like (PK-like)"/>
    <property type="match status" value="1"/>
</dbReference>
<dbReference type="EMBL" id="PJEX01000356">
    <property type="protein sequence ID" value="TKW50840.1"/>
    <property type="molecule type" value="Genomic_DNA"/>
</dbReference>
<protein>
    <recommendedName>
        <fullName evidence="1">Protein kinase domain-containing protein</fullName>
    </recommendedName>
</protein>